<gene>
    <name evidence="11" type="primary">ptc_0</name>
    <name evidence="13" type="synonym">ptc</name>
    <name evidence="11" type="ORF">g.23062</name>
</gene>
<dbReference type="CTD" id="35851"/>
<evidence type="ECO:0000259" key="10">
    <source>
        <dbReference type="PROSITE" id="PS50156"/>
    </source>
</evidence>
<dbReference type="GO" id="GO:0045879">
    <property type="term" value="P:negative regulation of smoothened signaling pathway"/>
    <property type="evidence" value="ECO:0007669"/>
    <property type="project" value="TreeGrafter"/>
</dbReference>
<reference evidence="13" key="2">
    <citation type="submission" date="2025-04" db="UniProtKB">
        <authorList>
            <consortium name="RefSeq"/>
        </authorList>
    </citation>
    <scope>IDENTIFICATION</scope>
    <source>
        <strain evidence="13">USDA-PBARC FA_bdor</strain>
        <tissue evidence="13">Whole organism</tissue>
    </source>
</reference>
<keyword evidence="4 9" id="KW-1133">Transmembrane helix</keyword>
<evidence type="ECO:0000256" key="3">
    <source>
        <dbReference type="ARBA" id="ARBA00022692"/>
    </source>
</evidence>
<sequence length="1327" mass="147776">MVTASGPTGILAGRPTASTAQSQQQNGTHDSKNIRTIDDHDRRRHQSDLYVRPSWADAEIALDQIIKGKAEGQRSAIWIRGKLQDELNQLGYFTQRHAGKVLFVAVLLLATFCIALKSIQVHSKVEQLWIQDGGRLQQELTYVSEALGESAISIHQLNQLVIQTPRHSGGKMLHSAALKDHLAMLKSATQVTIDMYETTWGLKELCHGPSIPNLDLENSINQIFEKIIPCAIITPLDCFWEGSKLMDNTVHIPYNSKPLQWTSLNPSSLVEQMKDFHITFPFKTLEDYMKRAGITNGYQSKPCLDPYDPECPNTAPNKNSRQLPDIGYELTGGCYGYAANYMHWPEELVVGGGEHNENGYLKRAAALQSVVQLMGEHEFYNYYRNHMKTERIEWTMDKASLIMETWQRAFSDQVRRHLNSSGASALYNSYTFSTITMNDILGKYSQFSIMNIAIGCGLVLIYSSVVLLRWKDPVRSQAGIAVAGVVLVCATVAAGLGFCAILGIPFNAITTQIVPFLALGLGVHDVFLLTHTYAELAVNEVPSSEQTGVVLKRTGMSVFLKGVSNVTAFFAASIIPIPALRVFSLQVGVLILFNLAAMLVVFPAMISIDLRRRRYGRFDIFCCYLPATSEDKNRTVNHRSTSGRSNRKEIHSEILSKRSDRYESWVGGTTADQDNDKYNSEEDTLTGCTQDECLTFSLTKFAAKHYAPFVTKPTTKVFGILILFVVLSGSVWQAIKVEDGLDLTDLVPQGSDEHAFLTAQTKYFGFYNMWAITGRDFDYPNNQKLLHEYHEAFMRVNRVIKNDDGGLPKFWLEFFRDWLRNLQNAFDKDYKDGCITQERWYKNASDEAILAYKLLVQTGHADNPVDKTLLTQVRFVDSDGIINPRAFYNYLSAWVHNDILAYESSQANLRPQPRTWIFARDDEDLKIPKSLPLTYAQMPFFLHKLTDTTAITELISSIRSICKRFEEKGLPNFPSGIPFVFWEYMDLRRCLGIALVSALGVSVIVMAIVLLNLWAALLVGTSLAGVVLQLAGIMRLVGMKLNAVPAVLLVVSVGIAVHFSVHICLSFITSVGSRDRRVRLAIEHMFAPIIHSALTTALTVGMLAFSDFEFIVRYFFLILICLIGIGTANGLFFFPILLSLVGPSPEVIPHEHPDRISTPTPPASPVIRRSKPPAPPRRPHKIDSSRIQSKPSLTTISEEPNSLNSTQDSCSAQPEVKVEATTTRGNQNCGGSDTSGSSRTSPVPSTLHHRPHHTWSVHFDSDRVTLDSDLVTVQVHTAPTSGVDRGEKCRHSSSSSRRSSRCSANINTSESSSSSSEPDIDNGNAKH</sequence>
<evidence type="ECO:0000256" key="1">
    <source>
        <dbReference type="ARBA" id="ARBA00004141"/>
    </source>
</evidence>
<dbReference type="Proteomes" id="UP000694866">
    <property type="component" value="Unplaced"/>
</dbReference>
<evidence type="ECO:0000313" key="12">
    <source>
        <dbReference type="Proteomes" id="UP000694866"/>
    </source>
</evidence>
<dbReference type="KEGG" id="fas:105269420"/>
<accession>A0A9R1U491</accession>
<dbReference type="InterPro" id="IPR000731">
    <property type="entry name" value="SSD"/>
</dbReference>
<feature type="compositionally biased region" description="Polar residues" evidence="8">
    <location>
        <begin position="1185"/>
        <end position="1212"/>
    </location>
</feature>
<protein>
    <submittedName>
        <fullName evidence="13">Protein patched isoform X1</fullName>
    </submittedName>
    <submittedName>
        <fullName evidence="11">Ptc_0 protein</fullName>
    </submittedName>
</protein>
<dbReference type="GO" id="GO:0008158">
    <property type="term" value="F:hedgehog receptor activity"/>
    <property type="evidence" value="ECO:0007669"/>
    <property type="project" value="InterPro"/>
</dbReference>
<feature type="compositionally biased region" description="Polar residues" evidence="8">
    <location>
        <begin position="16"/>
        <end position="28"/>
    </location>
</feature>
<comment type="similarity">
    <text evidence="2">Belongs to the patched family.</text>
</comment>
<feature type="compositionally biased region" description="Low complexity" evidence="8">
    <location>
        <begin position="1230"/>
        <end position="1241"/>
    </location>
</feature>
<feature type="transmembrane region" description="Helical" evidence="9">
    <location>
        <begin position="516"/>
        <end position="538"/>
    </location>
</feature>
<feature type="transmembrane region" description="Helical" evidence="9">
    <location>
        <begin position="480"/>
        <end position="504"/>
    </location>
</feature>
<comment type="subcellular location">
    <subcellularLocation>
        <location evidence="1">Membrane</location>
        <topology evidence="1">Multi-pass membrane protein</topology>
    </subcellularLocation>
</comment>
<feature type="transmembrane region" description="Helical" evidence="9">
    <location>
        <begin position="717"/>
        <end position="735"/>
    </location>
</feature>
<dbReference type="GeneID" id="105269420"/>
<dbReference type="PANTHER" id="PTHR46022">
    <property type="entry name" value="PROTEIN PATCHED"/>
    <property type="match status" value="1"/>
</dbReference>
<feature type="domain" description="SSD" evidence="10">
    <location>
        <begin position="448"/>
        <end position="608"/>
    </location>
</feature>
<evidence type="ECO:0000256" key="2">
    <source>
        <dbReference type="ARBA" id="ARBA00005585"/>
    </source>
</evidence>
<dbReference type="SUPFAM" id="SSF82866">
    <property type="entry name" value="Multidrug efflux transporter AcrB transmembrane domain"/>
    <property type="match status" value="2"/>
</dbReference>
<feature type="transmembrane region" description="Helical" evidence="9">
    <location>
        <begin position="991"/>
        <end position="1010"/>
    </location>
</feature>
<feature type="region of interest" description="Disordered" evidence="8">
    <location>
        <begin position="1277"/>
        <end position="1327"/>
    </location>
</feature>
<feature type="region of interest" description="Disordered" evidence="8">
    <location>
        <begin position="1149"/>
        <end position="1251"/>
    </location>
</feature>
<feature type="transmembrane region" description="Helical" evidence="9">
    <location>
        <begin position="1111"/>
        <end position="1134"/>
    </location>
</feature>
<keyword evidence="5 9" id="KW-0472">Membrane</keyword>
<feature type="transmembrane region" description="Helical" evidence="9">
    <location>
        <begin position="1080"/>
        <end position="1105"/>
    </location>
</feature>
<evidence type="ECO:0000313" key="11">
    <source>
        <dbReference type="EMBL" id="JAG74423.1"/>
    </source>
</evidence>
<evidence type="ECO:0000256" key="7">
    <source>
        <dbReference type="ARBA" id="ARBA00023180"/>
    </source>
</evidence>
<name>A0A0C9RCL2_9HYME</name>
<feature type="transmembrane region" description="Helical" evidence="9">
    <location>
        <begin position="583"/>
        <end position="608"/>
    </location>
</feature>
<dbReference type="Gene3D" id="1.20.1640.10">
    <property type="entry name" value="Multidrug efflux transporter AcrB transmembrane domain"/>
    <property type="match status" value="2"/>
</dbReference>
<evidence type="ECO:0000313" key="13">
    <source>
        <dbReference type="RefSeq" id="XP_011307934.1"/>
    </source>
</evidence>
<keyword evidence="6" id="KW-0675">Receptor</keyword>
<feature type="compositionally biased region" description="Low complexity" evidence="8">
    <location>
        <begin position="1292"/>
        <end position="1317"/>
    </location>
</feature>
<dbReference type="EMBL" id="GBYB01004656">
    <property type="protein sequence ID" value="JAG74423.1"/>
    <property type="molecule type" value="Transcribed_RNA"/>
</dbReference>
<evidence type="ECO:0000256" key="4">
    <source>
        <dbReference type="ARBA" id="ARBA00022989"/>
    </source>
</evidence>
<dbReference type="PROSITE" id="PS50156">
    <property type="entry name" value="SSD"/>
    <property type="match status" value="1"/>
</dbReference>
<dbReference type="GO" id="GO:0005119">
    <property type="term" value="F:smoothened binding"/>
    <property type="evidence" value="ECO:0007669"/>
    <property type="project" value="TreeGrafter"/>
</dbReference>
<feature type="transmembrane region" description="Helical" evidence="9">
    <location>
        <begin position="447"/>
        <end position="468"/>
    </location>
</feature>
<proteinExistence type="inferred from homology"/>
<accession>A0A0C9RCL2</accession>
<reference evidence="11" key="1">
    <citation type="submission" date="2015-01" db="EMBL/GenBank/DDBJ databases">
        <title>Transcriptome Assembly of Fopius arisanus.</title>
        <authorList>
            <person name="Geib S."/>
        </authorList>
    </citation>
    <scope>NUCLEOTIDE SEQUENCE</scope>
</reference>
<dbReference type="GO" id="GO:0097108">
    <property type="term" value="F:hedgehog family protein binding"/>
    <property type="evidence" value="ECO:0007669"/>
    <property type="project" value="TreeGrafter"/>
</dbReference>
<feature type="compositionally biased region" description="Polar residues" evidence="8">
    <location>
        <begin position="1220"/>
        <end position="1229"/>
    </location>
</feature>
<keyword evidence="12" id="KW-1185">Reference proteome</keyword>
<keyword evidence="7" id="KW-0325">Glycoprotein</keyword>
<feature type="region of interest" description="Disordered" evidence="8">
    <location>
        <begin position="1"/>
        <end position="44"/>
    </location>
</feature>
<evidence type="ECO:0000256" key="6">
    <source>
        <dbReference type="ARBA" id="ARBA00023170"/>
    </source>
</evidence>
<dbReference type="OrthoDB" id="5873834at2759"/>
<dbReference type="InterPro" id="IPR053958">
    <property type="entry name" value="HMGCR/SNAP/NPC1-like_SSD"/>
</dbReference>
<evidence type="ECO:0000256" key="9">
    <source>
        <dbReference type="SAM" id="Phobius"/>
    </source>
</evidence>
<dbReference type="PANTHER" id="PTHR46022:SF1">
    <property type="entry name" value="PROTEIN PATCHED"/>
    <property type="match status" value="1"/>
</dbReference>
<dbReference type="GO" id="GO:0005886">
    <property type="term" value="C:plasma membrane"/>
    <property type="evidence" value="ECO:0007669"/>
    <property type="project" value="TreeGrafter"/>
</dbReference>
<dbReference type="Pfam" id="PF12349">
    <property type="entry name" value="Sterol-sensing"/>
    <property type="match status" value="1"/>
</dbReference>
<dbReference type="RefSeq" id="XP_011307934.1">
    <property type="nucleotide sequence ID" value="XM_011309632.1"/>
</dbReference>
<dbReference type="InterPro" id="IPR004766">
    <property type="entry name" value="TM_rcpt_patched"/>
</dbReference>
<evidence type="ECO:0000256" key="8">
    <source>
        <dbReference type="SAM" id="MobiDB-lite"/>
    </source>
</evidence>
<dbReference type="NCBIfam" id="TIGR00918">
    <property type="entry name" value="2A060602"/>
    <property type="match status" value="1"/>
</dbReference>
<feature type="compositionally biased region" description="Basic and acidic residues" evidence="8">
    <location>
        <begin position="29"/>
        <end position="41"/>
    </location>
</feature>
<feature type="transmembrane region" description="Helical" evidence="9">
    <location>
        <begin position="1017"/>
        <end position="1037"/>
    </location>
</feature>
<evidence type="ECO:0000256" key="5">
    <source>
        <dbReference type="ARBA" id="ARBA00023136"/>
    </source>
</evidence>
<keyword evidence="3 9" id="KW-0812">Transmembrane</keyword>
<organism evidence="11">
    <name type="scientific">Fopius arisanus</name>
    <dbReference type="NCBI Taxonomy" id="64838"/>
    <lineage>
        <taxon>Eukaryota</taxon>
        <taxon>Metazoa</taxon>
        <taxon>Ecdysozoa</taxon>
        <taxon>Arthropoda</taxon>
        <taxon>Hexapoda</taxon>
        <taxon>Insecta</taxon>
        <taxon>Pterygota</taxon>
        <taxon>Neoptera</taxon>
        <taxon>Endopterygota</taxon>
        <taxon>Hymenoptera</taxon>
        <taxon>Apocrita</taxon>
        <taxon>Ichneumonoidea</taxon>
        <taxon>Braconidae</taxon>
        <taxon>Opiinae</taxon>
        <taxon>Fopius</taxon>
    </lineage>
</organism>
<feature type="transmembrane region" description="Helical" evidence="9">
    <location>
        <begin position="1043"/>
        <end position="1068"/>
    </location>
</feature>
<feature type="transmembrane region" description="Helical" evidence="9">
    <location>
        <begin position="558"/>
        <end position="577"/>
    </location>
</feature>